<proteinExistence type="predicted"/>
<dbReference type="Proteomes" id="UP000807306">
    <property type="component" value="Unassembled WGS sequence"/>
</dbReference>
<evidence type="ECO:0000256" key="1">
    <source>
        <dbReference type="SAM" id="Phobius"/>
    </source>
</evidence>
<gene>
    <name evidence="2" type="ORF">CPB83DRAFT_244862</name>
</gene>
<organism evidence="2 3">
    <name type="scientific">Crepidotus variabilis</name>
    <dbReference type="NCBI Taxonomy" id="179855"/>
    <lineage>
        <taxon>Eukaryota</taxon>
        <taxon>Fungi</taxon>
        <taxon>Dikarya</taxon>
        <taxon>Basidiomycota</taxon>
        <taxon>Agaricomycotina</taxon>
        <taxon>Agaricomycetes</taxon>
        <taxon>Agaricomycetidae</taxon>
        <taxon>Agaricales</taxon>
        <taxon>Agaricineae</taxon>
        <taxon>Crepidotaceae</taxon>
        <taxon>Crepidotus</taxon>
    </lineage>
</organism>
<comment type="caution">
    <text evidence="2">The sequence shown here is derived from an EMBL/GenBank/DDBJ whole genome shotgun (WGS) entry which is preliminary data.</text>
</comment>
<keyword evidence="3" id="KW-1185">Reference proteome</keyword>
<protein>
    <submittedName>
        <fullName evidence="2">Uncharacterized protein</fullName>
    </submittedName>
</protein>
<reference evidence="2" key="1">
    <citation type="submission" date="2020-11" db="EMBL/GenBank/DDBJ databases">
        <authorList>
            <consortium name="DOE Joint Genome Institute"/>
            <person name="Ahrendt S."/>
            <person name="Riley R."/>
            <person name="Andreopoulos W."/>
            <person name="Labutti K."/>
            <person name="Pangilinan J."/>
            <person name="Ruiz-Duenas F.J."/>
            <person name="Barrasa J.M."/>
            <person name="Sanchez-Garcia M."/>
            <person name="Camarero S."/>
            <person name="Miyauchi S."/>
            <person name="Serrano A."/>
            <person name="Linde D."/>
            <person name="Babiker R."/>
            <person name="Drula E."/>
            <person name="Ayuso-Fernandez I."/>
            <person name="Pacheco R."/>
            <person name="Padilla G."/>
            <person name="Ferreira P."/>
            <person name="Barriuso J."/>
            <person name="Kellner H."/>
            <person name="Castanera R."/>
            <person name="Alfaro M."/>
            <person name="Ramirez L."/>
            <person name="Pisabarro A.G."/>
            <person name="Kuo A."/>
            <person name="Tritt A."/>
            <person name="Lipzen A."/>
            <person name="He G."/>
            <person name="Yan M."/>
            <person name="Ng V."/>
            <person name="Cullen D."/>
            <person name="Martin F."/>
            <person name="Rosso M.-N."/>
            <person name="Henrissat B."/>
            <person name="Hibbett D."/>
            <person name="Martinez A.T."/>
            <person name="Grigoriev I.V."/>
        </authorList>
    </citation>
    <scope>NUCLEOTIDE SEQUENCE</scope>
    <source>
        <strain evidence="2">CBS 506.95</strain>
    </source>
</reference>
<dbReference type="EMBL" id="MU157843">
    <property type="protein sequence ID" value="KAF9529970.1"/>
    <property type="molecule type" value="Genomic_DNA"/>
</dbReference>
<sequence>MANIQGGRWKTCRRVLGPIENFLPSFPPLKRCGFNTKFSADSRAYCPLFLSLTYGLVTIFLLASFAPAIF</sequence>
<keyword evidence="1" id="KW-0472">Membrane</keyword>
<evidence type="ECO:0000313" key="2">
    <source>
        <dbReference type="EMBL" id="KAF9529970.1"/>
    </source>
</evidence>
<keyword evidence="1" id="KW-1133">Transmembrane helix</keyword>
<feature type="transmembrane region" description="Helical" evidence="1">
    <location>
        <begin position="44"/>
        <end position="69"/>
    </location>
</feature>
<keyword evidence="1" id="KW-0812">Transmembrane</keyword>
<name>A0A9P6JRX6_9AGAR</name>
<evidence type="ECO:0000313" key="3">
    <source>
        <dbReference type="Proteomes" id="UP000807306"/>
    </source>
</evidence>
<accession>A0A9P6JRX6</accession>
<dbReference type="AlphaFoldDB" id="A0A9P6JRX6"/>